<dbReference type="EMBL" id="CADCTF010000094">
    <property type="protein sequence ID" value="CAA9242437.1"/>
    <property type="molecule type" value="Genomic_DNA"/>
</dbReference>
<name>A0A6J4I7C5_9ACTN</name>
<reference evidence="5" key="1">
    <citation type="submission" date="2020-02" db="EMBL/GenBank/DDBJ databases">
        <authorList>
            <person name="Meier V. D."/>
        </authorList>
    </citation>
    <scope>NUCLEOTIDE SEQUENCE</scope>
    <source>
        <strain evidence="5">AVDCRST_MAG50</strain>
    </source>
</reference>
<keyword evidence="1" id="KW-0805">Transcription regulation</keyword>
<gene>
    <name evidence="5" type="ORF">AVDCRST_MAG50-1850</name>
</gene>
<dbReference type="PRINTS" id="PR00778">
    <property type="entry name" value="HTHARSR"/>
</dbReference>
<evidence type="ECO:0000313" key="5">
    <source>
        <dbReference type="EMBL" id="CAA9242437.1"/>
    </source>
</evidence>
<dbReference type="Gene3D" id="1.10.10.10">
    <property type="entry name" value="Winged helix-like DNA-binding domain superfamily/Winged helix DNA-binding domain"/>
    <property type="match status" value="1"/>
</dbReference>
<dbReference type="NCBIfam" id="NF033788">
    <property type="entry name" value="HTH_metalloreg"/>
    <property type="match status" value="1"/>
</dbReference>
<evidence type="ECO:0000256" key="2">
    <source>
        <dbReference type="ARBA" id="ARBA00023125"/>
    </source>
</evidence>
<keyword evidence="2" id="KW-0238">DNA-binding</keyword>
<organism evidence="5">
    <name type="scientific">uncultured Acidimicrobiales bacterium</name>
    <dbReference type="NCBI Taxonomy" id="310071"/>
    <lineage>
        <taxon>Bacteria</taxon>
        <taxon>Bacillati</taxon>
        <taxon>Actinomycetota</taxon>
        <taxon>Acidimicrobiia</taxon>
        <taxon>Acidimicrobiales</taxon>
        <taxon>environmental samples</taxon>
    </lineage>
</organism>
<sequence>MDVKPIEVCCAPMLTTALSEADAEDLAAAFKVLADPARLRLLSLIASQDEACACDLVEPIGRSQPTVSHHLAVLTDAGLLEREKRGKWAYYRAVPGCLAVLRDVLGSPSLTTTGA</sequence>
<protein>
    <submittedName>
        <fullName evidence="5">Arsenical resistance operon repressor</fullName>
    </submittedName>
</protein>
<dbReference type="InterPro" id="IPR018334">
    <property type="entry name" value="ArsR_HTH"/>
</dbReference>
<feature type="domain" description="HTH arsR-type" evidence="4">
    <location>
        <begin position="18"/>
        <end position="113"/>
    </location>
</feature>
<accession>A0A6J4I7C5</accession>
<dbReference type="SUPFAM" id="SSF46785">
    <property type="entry name" value="Winged helix' DNA-binding domain"/>
    <property type="match status" value="1"/>
</dbReference>
<dbReference type="GO" id="GO:0003677">
    <property type="term" value="F:DNA binding"/>
    <property type="evidence" value="ECO:0007669"/>
    <property type="project" value="UniProtKB-KW"/>
</dbReference>
<dbReference type="Pfam" id="PF01022">
    <property type="entry name" value="HTH_5"/>
    <property type="match status" value="1"/>
</dbReference>
<dbReference type="PANTHER" id="PTHR33154">
    <property type="entry name" value="TRANSCRIPTIONAL REGULATOR, ARSR FAMILY"/>
    <property type="match status" value="1"/>
</dbReference>
<dbReference type="SMART" id="SM00418">
    <property type="entry name" value="HTH_ARSR"/>
    <property type="match status" value="1"/>
</dbReference>
<dbReference type="PROSITE" id="PS50987">
    <property type="entry name" value="HTH_ARSR_2"/>
    <property type="match status" value="1"/>
</dbReference>
<dbReference type="GO" id="GO:0003700">
    <property type="term" value="F:DNA-binding transcription factor activity"/>
    <property type="evidence" value="ECO:0007669"/>
    <property type="project" value="InterPro"/>
</dbReference>
<evidence type="ECO:0000256" key="3">
    <source>
        <dbReference type="ARBA" id="ARBA00023163"/>
    </source>
</evidence>
<dbReference type="PROSITE" id="PS00846">
    <property type="entry name" value="HTH_ARSR_1"/>
    <property type="match status" value="1"/>
</dbReference>
<proteinExistence type="predicted"/>
<evidence type="ECO:0000259" key="4">
    <source>
        <dbReference type="PROSITE" id="PS50987"/>
    </source>
</evidence>
<dbReference type="InterPro" id="IPR011991">
    <property type="entry name" value="ArsR-like_HTH"/>
</dbReference>
<dbReference type="PANTHER" id="PTHR33154:SF18">
    <property type="entry name" value="ARSENICAL RESISTANCE OPERON REPRESSOR"/>
    <property type="match status" value="1"/>
</dbReference>
<dbReference type="InterPro" id="IPR036388">
    <property type="entry name" value="WH-like_DNA-bd_sf"/>
</dbReference>
<dbReference type="AlphaFoldDB" id="A0A6J4I7C5"/>
<dbReference type="InterPro" id="IPR051081">
    <property type="entry name" value="HTH_MetalResp_TranReg"/>
</dbReference>
<dbReference type="InterPro" id="IPR036390">
    <property type="entry name" value="WH_DNA-bd_sf"/>
</dbReference>
<evidence type="ECO:0000256" key="1">
    <source>
        <dbReference type="ARBA" id="ARBA00023015"/>
    </source>
</evidence>
<dbReference type="InterPro" id="IPR001845">
    <property type="entry name" value="HTH_ArsR_DNA-bd_dom"/>
</dbReference>
<dbReference type="CDD" id="cd00090">
    <property type="entry name" value="HTH_ARSR"/>
    <property type="match status" value="1"/>
</dbReference>
<keyword evidence="3" id="KW-0804">Transcription</keyword>